<evidence type="ECO:0000256" key="6">
    <source>
        <dbReference type="ARBA" id="ARBA00023274"/>
    </source>
</evidence>
<feature type="region of interest" description="Disordered" evidence="8">
    <location>
        <begin position="49"/>
        <end position="81"/>
    </location>
</feature>
<dbReference type="AlphaFoldDB" id="A0A225AQI7"/>
<comment type="caution">
    <text evidence="9">The sequence shown here is derived from an EMBL/GenBank/DDBJ whole genome shotgun (WGS) entry which is preliminary data.</text>
</comment>
<protein>
    <recommendedName>
        <fullName evidence="7">Signal recognition particle subunit SRP14</fullName>
    </recommendedName>
    <alternativeName>
        <fullName evidence="7">Signal recognition particle 14 kDa protein</fullName>
    </alternativeName>
</protein>
<proteinExistence type="inferred from homology"/>
<dbReference type="EMBL" id="LFMY01000003">
    <property type="protein sequence ID" value="OKL61763.1"/>
    <property type="molecule type" value="Genomic_DNA"/>
</dbReference>
<feature type="region of interest" description="Disordered" evidence="8">
    <location>
        <begin position="114"/>
        <end position="133"/>
    </location>
</feature>
<evidence type="ECO:0000256" key="5">
    <source>
        <dbReference type="ARBA" id="ARBA00023135"/>
    </source>
</evidence>
<dbReference type="InterPro" id="IPR009018">
    <property type="entry name" value="Signal_recog_particle_SRP9/14"/>
</dbReference>
<evidence type="ECO:0000313" key="9">
    <source>
        <dbReference type="EMBL" id="OKL61763.1"/>
    </source>
</evidence>
<keyword evidence="6 7" id="KW-0687">Ribonucleoprotein</keyword>
<comment type="subunit">
    <text evidence="7">Component of a fungal signal recognition particle (SRP) complex that consists of a 7SL RNA molecule (scR1) and at least six protein subunits: SRP72, SRP68, SRP54, SEC65, SRP21 and SRP14.</text>
</comment>
<name>A0A225AQI7_TALAT</name>
<reference evidence="9 10" key="1">
    <citation type="submission" date="2015-06" db="EMBL/GenBank/DDBJ databases">
        <title>Talaromyces atroroseus IBT 11181 draft genome.</title>
        <authorList>
            <person name="Rasmussen K.B."/>
            <person name="Rasmussen S."/>
            <person name="Petersen B."/>
            <person name="Sicheritz-Ponten T."/>
            <person name="Mortensen U.H."/>
            <person name="Thrane U."/>
        </authorList>
    </citation>
    <scope>NUCLEOTIDE SEQUENCE [LARGE SCALE GENOMIC DNA]</scope>
    <source>
        <strain evidence="9 10">IBT 11181</strain>
    </source>
</reference>
<comment type="function">
    <text evidence="7">Component of the signal recognition particle (SRP) complex, a ribonucleoprotein complex that mediates the cotranslational targeting of secretory and membrane proteins to the endoplasmic reticulum (ER).</text>
</comment>
<dbReference type="STRING" id="1441469.A0A225AQI7"/>
<keyword evidence="3 7" id="KW-0963">Cytoplasm</keyword>
<evidence type="ECO:0000256" key="4">
    <source>
        <dbReference type="ARBA" id="ARBA00022884"/>
    </source>
</evidence>
<keyword evidence="4 7" id="KW-0694">RNA-binding</keyword>
<dbReference type="OrthoDB" id="19209at2759"/>
<dbReference type="GO" id="GO:0030942">
    <property type="term" value="F:endoplasmic reticulum signal peptide binding"/>
    <property type="evidence" value="ECO:0007669"/>
    <property type="project" value="UniProtKB-UniRule"/>
</dbReference>
<feature type="compositionally biased region" description="Polar residues" evidence="8">
    <location>
        <begin position="57"/>
        <end position="73"/>
    </location>
</feature>
<dbReference type="Proteomes" id="UP000214365">
    <property type="component" value="Unassembled WGS sequence"/>
</dbReference>
<comment type="similarity">
    <text evidence="2 7">Belongs to the SRP14 family.</text>
</comment>
<organism evidence="9 10">
    <name type="scientific">Talaromyces atroroseus</name>
    <dbReference type="NCBI Taxonomy" id="1441469"/>
    <lineage>
        <taxon>Eukaryota</taxon>
        <taxon>Fungi</taxon>
        <taxon>Dikarya</taxon>
        <taxon>Ascomycota</taxon>
        <taxon>Pezizomycotina</taxon>
        <taxon>Eurotiomycetes</taxon>
        <taxon>Eurotiomycetidae</taxon>
        <taxon>Eurotiales</taxon>
        <taxon>Trichocomaceae</taxon>
        <taxon>Talaromyces</taxon>
        <taxon>Talaromyces sect. Trachyspermi</taxon>
    </lineage>
</organism>
<dbReference type="Gene3D" id="3.30.720.10">
    <property type="entry name" value="Signal recognition particle alu RNA binding heterodimer, srp9/1"/>
    <property type="match status" value="1"/>
</dbReference>
<evidence type="ECO:0000313" key="10">
    <source>
        <dbReference type="Proteomes" id="UP000214365"/>
    </source>
</evidence>
<dbReference type="GO" id="GO:0005786">
    <property type="term" value="C:signal recognition particle, endoplasmic reticulum targeting"/>
    <property type="evidence" value="ECO:0007669"/>
    <property type="project" value="UniProtKB-UniRule"/>
</dbReference>
<keyword evidence="10" id="KW-1185">Reference proteome</keyword>
<dbReference type="InterPro" id="IPR003210">
    <property type="entry name" value="Signal_recog_particle_SRP14"/>
</dbReference>
<dbReference type="GO" id="GO:0006614">
    <property type="term" value="P:SRP-dependent cotranslational protein targeting to membrane"/>
    <property type="evidence" value="ECO:0007669"/>
    <property type="project" value="UniProtKB-UniRule"/>
</dbReference>
<dbReference type="RefSeq" id="XP_020121884.1">
    <property type="nucleotide sequence ID" value="XM_020264384.1"/>
</dbReference>
<dbReference type="GeneID" id="31002106"/>
<sequence length="133" mass="14284">MAPPHMNNDEFFAALTTLLSSTSQKAKGSVYLLQKRIVSSEDPTIAEGSILVRATDGKTSNPNPRTSDSNSGITKTKTTKTPKVKLSTVVALADLDAFFMKYADVCKAGMVGMKKRDRSAKKKVKAKSKSAKA</sequence>
<comment type="subcellular location">
    <subcellularLocation>
        <location evidence="1 7">Cytoplasm</location>
    </subcellularLocation>
</comment>
<dbReference type="SUPFAM" id="SSF54762">
    <property type="entry name" value="Signal recognition particle alu RNA binding heterodimer, SRP9/14"/>
    <property type="match status" value="1"/>
</dbReference>
<evidence type="ECO:0000256" key="3">
    <source>
        <dbReference type="ARBA" id="ARBA00022490"/>
    </source>
</evidence>
<gene>
    <name evidence="9" type="ORF">UA08_02351</name>
</gene>
<evidence type="ECO:0000256" key="2">
    <source>
        <dbReference type="ARBA" id="ARBA00010349"/>
    </source>
</evidence>
<evidence type="ECO:0000256" key="8">
    <source>
        <dbReference type="SAM" id="MobiDB-lite"/>
    </source>
</evidence>
<dbReference type="Pfam" id="PF02290">
    <property type="entry name" value="SRP14"/>
    <property type="match status" value="1"/>
</dbReference>
<dbReference type="GO" id="GO:0008312">
    <property type="term" value="F:7S RNA binding"/>
    <property type="evidence" value="ECO:0007669"/>
    <property type="project" value="UniProtKB-UniRule"/>
</dbReference>
<evidence type="ECO:0000256" key="7">
    <source>
        <dbReference type="RuleBase" id="RU368100"/>
    </source>
</evidence>
<accession>A0A225AQI7</accession>
<dbReference type="PANTHER" id="PTHR12013">
    <property type="entry name" value="SIGNAL RECOGNITION PARTICLE 14 KD PROTEIN"/>
    <property type="match status" value="1"/>
</dbReference>
<keyword evidence="5 7" id="KW-0733">Signal recognition particle</keyword>
<evidence type="ECO:0000256" key="1">
    <source>
        <dbReference type="ARBA" id="ARBA00004496"/>
    </source>
</evidence>